<dbReference type="Pfam" id="PF01963">
    <property type="entry name" value="TraB_PrgY_gumN"/>
    <property type="match status" value="1"/>
</dbReference>
<name>A0ABU5QTR1_9BACT</name>
<reference evidence="1 2" key="1">
    <citation type="submission" date="2023-12" db="EMBL/GenBank/DDBJ databases">
        <title>Novel species of the genus Arcicella isolated from rivers.</title>
        <authorList>
            <person name="Lu H."/>
        </authorList>
    </citation>
    <scope>NUCLEOTIDE SEQUENCE [LARGE SCALE GENOMIC DNA]</scope>
    <source>
        <strain evidence="1 2">LMG 21963</strain>
    </source>
</reference>
<dbReference type="EMBL" id="JAYFUL010000056">
    <property type="protein sequence ID" value="MEA5260486.1"/>
    <property type="molecule type" value="Genomic_DNA"/>
</dbReference>
<organism evidence="1 2">
    <name type="scientific">Arcicella aquatica</name>
    <dbReference type="NCBI Taxonomy" id="217141"/>
    <lineage>
        <taxon>Bacteria</taxon>
        <taxon>Pseudomonadati</taxon>
        <taxon>Bacteroidota</taxon>
        <taxon>Cytophagia</taxon>
        <taxon>Cytophagales</taxon>
        <taxon>Flectobacillaceae</taxon>
        <taxon>Arcicella</taxon>
    </lineage>
</organism>
<evidence type="ECO:0000313" key="2">
    <source>
        <dbReference type="Proteomes" id="UP001304671"/>
    </source>
</evidence>
<comment type="caution">
    <text evidence="1">The sequence shown here is derived from an EMBL/GenBank/DDBJ whole genome shotgun (WGS) entry which is preliminary data.</text>
</comment>
<protein>
    <submittedName>
        <fullName evidence="1">TraB/GumN family protein</fullName>
    </submittedName>
</protein>
<sequence length="117" mass="13474">MSAQKYDYKTAAKTLVYLIETKVNVNRLINIKTLDEALYKKSMQADMRLNEEPKEEWIREGTIKRNQIWLPKIISKTKEGSCFIAVGLGHLQYKTGLIALLRGKGYKVTSIKLNKIK</sequence>
<accession>A0ABU5QTR1</accession>
<dbReference type="Proteomes" id="UP001304671">
    <property type="component" value="Unassembled WGS sequence"/>
</dbReference>
<keyword evidence="2" id="KW-1185">Reference proteome</keyword>
<dbReference type="RefSeq" id="WP_323253058.1">
    <property type="nucleotide sequence ID" value="NZ_JAYFUL010000056.1"/>
</dbReference>
<proteinExistence type="predicted"/>
<evidence type="ECO:0000313" key="1">
    <source>
        <dbReference type="EMBL" id="MEA5260486.1"/>
    </source>
</evidence>
<gene>
    <name evidence="1" type="ORF">VB264_22000</name>
</gene>
<dbReference type="InterPro" id="IPR002816">
    <property type="entry name" value="TraB/PrgY/GumN_fam"/>
</dbReference>